<feature type="domain" description="Hyaluronan/mRNA-binding protein" evidence="2">
    <location>
        <begin position="148"/>
        <end position="221"/>
    </location>
</feature>
<protein>
    <recommendedName>
        <fullName evidence="2">Hyaluronan/mRNA-binding protein domain-containing protein</fullName>
    </recommendedName>
</protein>
<evidence type="ECO:0000256" key="1">
    <source>
        <dbReference type="SAM" id="MobiDB-lite"/>
    </source>
</evidence>
<feature type="region of interest" description="Disordered" evidence="1">
    <location>
        <begin position="1"/>
        <end position="75"/>
    </location>
</feature>
<feature type="compositionally biased region" description="Basic and acidic residues" evidence="1">
    <location>
        <begin position="240"/>
        <end position="257"/>
    </location>
</feature>
<dbReference type="EMBL" id="JWZT01003320">
    <property type="protein sequence ID" value="KII67044.1"/>
    <property type="molecule type" value="Genomic_DNA"/>
</dbReference>
<dbReference type="Proteomes" id="UP000031668">
    <property type="component" value="Unassembled WGS sequence"/>
</dbReference>
<keyword evidence="4" id="KW-1185">Reference proteome</keyword>
<name>A0A0C2INH7_THEKT</name>
<evidence type="ECO:0000313" key="3">
    <source>
        <dbReference type="EMBL" id="KII67044.1"/>
    </source>
</evidence>
<gene>
    <name evidence="3" type="ORF">RF11_03175</name>
</gene>
<sequence>MAAVGNRFESLLINAQNPLEKSKKKPKKRSEGKAQGQTKKPQSQTQAKKSVQTQPQAPPSPILSKTEPEPVPVKPGFLQTTKVIISDITPTQIKSSMLSKKPTNVVVKDVTPTKVEEKSGALNDSTFDLDFKSRATGRYQKMMVSRGRVFERHGPSRSYRQPEKRHGHGAYNWGEQLENTATSIDVDESVVEQQTPGEGKEECVPVTFTLGQYKKLVEEKKVDPLSWSDPSQQSTTVVADKGDAREYEYHRGYDTPRGRGGRRFQGRGPSRSRGGPTTPRNQTNNVHEVRERGVVYDVKVDDIKDFPDL</sequence>
<feature type="compositionally biased region" description="Low complexity" evidence="1">
    <location>
        <begin position="266"/>
        <end position="280"/>
    </location>
</feature>
<dbReference type="InterPro" id="IPR006861">
    <property type="entry name" value="HABP4_PAIRBP1-bd"/>
</dbReference>
<feature type="compositionally biased region" description="Polar residues" evidence="1">
    <location>
        <begin position="35"/>
        <end position="55"/>
    </location>
</feature>
<organism evidence="3 4">
    <name type="scientific">Thelohanellus kitauei</name>
    <name type="common">Myxosporean</name>
    <dbReference type="NCBI Taxonomy" id="669202"/>
    <lineage>
        <taxon>Eukaryota</taxon>
        <taxon>Metazoa</taxon>
        <taxon>Cnidaria</taxon>
        <taxon>Myxozoa</taxon>
        <taxon>Myxosporea</taxon>
        <taxon>Bivalvulida</taxon>
        <taxon>Platysporina</taxon>
        <taxon>Myxobolidae</taxon>
        <taxon>Thelohanellus</taxon>
    </lineage>
</organism>
<proteinExistence type="predicted"/>
<dbReference type="Pfam" id="PF04774">
    <property type="entry name" value="HABP4_PAI-RBP1"/>
    <property type="match status" value="1"/>
</dbReference>
<evidence type="ECO:0000313" key="4">
    <source>
        <dbReference type="Proteomes" id="UP000031668"/>
    </source>
</evidence>
<dbReference type="AlphaFoldDB" id="A0A0C2INH7"/>
<evidence type="ECO:0000259" key="2">
    <source>
        <dbReference type="Pfam" id="PF04774"/>
    </source>
</evidence>
<feature type="compositionally biased region" description="Basic and acidic residues" evidence="1">
    <location>
        <begin position="148"/>
        <end position="164"/>
    </location>
</feature>
<accession>A0A0C2INH7</accession>
<feature type="region of interest" description="Disordered" evidence="1">
    <location>
        <begin position="222"/>
        <end position="291"/>
    </location>
</feature>
<feature type="compositionally biased region" description="Polar residues" evidence="1">
    <location>
        <begin position="228"/>
        <end position="237"/>
    </location>
</feature>
<comment type="caution">
    <text evidence="3">The sequence shown here is derived from an EMBL/GenBank/DDBJ whole genome shotgun (WGS) entry which is preliminary data.</text>
</comment>
<dbReference type="OrthoDB" id="6022699at2759"/>
<reference evidence="3 4" key="1">
    <citation type="journal article" date="2014" name="Genome Biol. Evol.">
        <title>The genome of the myxosporean Thelohanellus kitauei shows adaptations to nutrient acquisition within its fish host.</title>
        <authorList>
            <person name="Yang Y."/>
            <person name="Xiong J."/>
            <person name="Zhou Z."/>
            <person name="Huo F."/>
            <person name="Miao W."/>
            <person name="Ran C."/>
            <person name="Liu Y."/>
            <person name="Zhang J."/>
            <person name="Feng J."/>
            <person name="Wang M."/>
            <person name="Wang M."/>
            <person name="Wang L."/>
            <person name="Yao B."/>
        </authorList>
    </citation>
    <scope>NUCLEOTIDE SEQUENCE [LARGE SCALE GENOMIC DNA]</scope>
    <source>
        <strain evidence="3">Wuqing</strain>
    </source>
</reference>
<feature type="region of interest" description="Disordered" evidence="1">
    <location>
        <begin position="146"/>
        <end position="175"/>
    </location>
</feature>